<evidence type="ECO:0000256" key="7">
    <source>
        <dbReference type="ARBA" id="ARBA00022729"/>
    </source>
</evidence>
<evidence type="ECO:0000256" key="4">
    <source>
        <dbReference type="ARBA" id="ARBA00022452"/>
    </source>
</evidence>
<dbReference type="InterPro" id="IPR000531">
    <property type="entry name" value="Beta-barrel_TonB"/>
</dbReference>
<keyword evidence="8" id="KW-0408">Iron</keyword>
<dbReference type="Pfam" id="PF07715">
    <property type="entry name" value="Plug"/>
    <property type="match status" value="1"/>
</dbReference>
<reference evidence="19 20" key="1">
    <citation type="submission" date="2020-12" db="EMBL/GenBank/DDBJ databases">
        <title>Bacterial novel species Pedobacter sp. SD-b isolated from soil.</title>
        <authorList>
            <person name="Jung H.-Y."/>
        </authorList>
    </citation>
    <scope>NUCLEOTIDE SEQUENCE [LARGE SCALE GENOMIC DNA]</scope>
    <source>
        <strain evidence="19 20">SD-b</strain>
    </source>
</reference>
<protein>
    <submittedName>
        <fullName evidence="19">TonB-dependent siderophore receptor</fullName>
    </submittedName>
</protein>
<comment type="caution">
    <text evidence="19">The sequence shown here is derived from an EMBL/GenBank/DDBJ whole genome shotgun (WGS) entry which is preliminary data.</text>
</comment>
<dbReference type="Proteomes" id="UP000660024">
    <property type="component" value="Unassembled WGS sequence"/>
</dbReference>
<evidence type="ECO:0000256" key="13">
    <source>
        <dbReference type="ARBA" id="ARBA00023237"/>
    </source>
</evidence>
<evidence type="ECO:0000256" key="10">
    <source>
        <dbReference type="ARBA" id="ARBA00023077"/>
    </source>
</evidence>
<dbReference type="Gene3D" id="2.40.170.20">
    <property type="entry name" value="TonB-dependent receptor, beta-barrel domain"/>
    <property type="match status" value="1"/>
</dbReference>
<comment type="subcellular location">
    <subcellularLocation>
        <location evidence="1 14">Cell outer membrane</location>
        <topology evidence="1 14">Multi-pass membrane protein</topology>
    </subcellularLocation>
</comment>
<dbReference type="PANTHER" id="PTHR32552">
    <property type="entry name" value="FERRICHROME IRON RECEPTOR-RELATED"/>
    <property type="match status" value="1"/>
</dbReference>
<feature type="chain" id="PRO_5046819088" evidence="16">
    <location>
        <begin position="27"/>
        <end position="801"/>
    </location>
</feature>
<evidence type="ECO:0000256" key="16">
    <source>
        <dbReference type="SAM" id="SignalP"/>
    </source>
</evidence>
<keyword evidence="4 14" id="KW-1134">Transmembrane beta strand</keyword>
<dbReference type="InterPro" id="IPR012910">
    <property type="entry name" value="Plug_dom"/>
</dbReference>
<feature type="domain" description="TonB-dependent receptor-like beta-barrel" evidence="17">
    <location>
        <begin position="309"/>
        <end position="771"/>
    </location>
</feature>
<keyword evidence="12 19" id="KW-0675">Receptor</keyword>
<dbReference type="InterPro" id="IPR037066">
    <property type="entry name" value="Plug_dom_sf"/>
</dbReference>
<evidence type="ECO:0000256" key="2">
    <source>
        <dbReference type="ARBA" id="ARBA00009810"/>
    </source>
</evidence>
<evidence type="ECO:0000256" key="9">
    <source>
        <dbReference type="ARBA" id="ARBA00023065"/>
    </source>
</evidence>
<gene>
    <name evidence="19" type="ORF">I5M32_03405</name>
</gene>
<keyword evidence="6 14" id="KW-0812">Transmembrane</keyword>
<dbReference type="InterPro" id="IPR039426">
    <property type="entry name" value="TonB-dep_rcpt-like"/>
</dbReference>
<proteinExistence type="inferred from homology"/>
<keyword evidence="9" id="KW-0406">Ion transport</keyword>
<evidence type="ECO:0000256" key="3">
    <source>
        <dbReference type="ARBA" id="ARBA00022448"/>
    </source>
</evidence>
<dbReference type="CDD" id="cd01347">
    <property type="entry name" value="ligand_gated_channel"/>
    <property type="match status" value="1"/>
</dbReference>
<accession>A0ABS1BGJ9</accession>
<dbReference type="PANTHER" id="PTHR32552:SF68">
    <property type="entry name" value="FERRICHROME OUTER MEMBRANE TRANSPORTER_PHAGE RECEPTOR"/>
    <property type="match status" value="1"/>
</dbReference>
<evidence type="ECO:0000256" key="14">
    <source>
        <dbReference type="PROSITE-ProRule" id="PRU01360"/>
    </source>
</evidence>
<keyword evidence="13 14" id="KW-0998">Cell outer membrane</keyword>
<feature type="signal peptide" evidence="16">
    <location>
        <begin position="1"/>
        <end position="26"/>
    </location>
</feature>
<evidence type="ECO:0000256" key="12">
    <source>
        <dbReference type="ARBA" id="ARBA00023170"/>
    </source>
</evidence>
<keyword evidence="3 14" id="KW-0813">Transport</keyword>
<sequence length="801" mass="88687">MTHIYPNKKCSLFLMFVLFISINLQAQETKRFSVSGVVIENGKPVENATVILKPKQKAAYTNGQGRYSFSNLVSGDYSISVKLTGAAAQEIKFNLKEDVENLDFTFKVNTQKIEEVRVVSSKTINQKPVSVGKSGVKGFDLPQSVSIISNQIIENQQVNKLSDVIQNVNGVALGTARGGTSESFYARGYSLGKNSLLKNGSAVSSSVMPEASTLESVEVLKGSAALLYGNVSSGAVVNMVTKKPKYNFGGEVSLRTGSYDTYKPIVDVYGPIAKKLAFRIVSTYENAGSFRNNVKSDKIYVSPSLNYKIGEKTNVLLQADYLKYNNTPDFGIGTLDNKIPTNISRQSFFNTPWAYNKVNQTTASVTVDKELLNGWKLNFIAGYQNYDRNYFSTERIQAEANGDWSRNLTKANSFEDYFNGQLNLTGKFNTGKIAHQVLLGTDADSYKTTNNGYASFATYDKINILDPNKFSARTDEPGATLLTVTKSPTYRFGVYAQDLISLTKKLKLLTGIRYSYQHIANQSIKDAETGKTAINGTTSRSDDAFSPRIGLVYQPNKTTSFFGSYANSFEVNTGTDVYLVNLSPSIINQFELGLKKDLFQNKFSANFTIYKIINSNTTQQAEFMADGVTVNNDRNIQEFLGETTSDGFEIDLSGHIVGELSFLAGYSYDFMRFTNVSDKKNSPILGEQLVRNVPHTANGTLFYTFNRGKVKGLKLGASGFYTGNRFAGWNNKVGQTQNYNRIVPLNGFTTFDLSAGYSFKKMSILAKVSNITNELNYIVHENYSVNPIAPRQFLTTISYKF</sequence>
<evidence type="ECO:0000256" key="6">
    <source>
        <dbReference type="ARBA" id="ARBA00022692"/>
    </source>
</evidence>
<evidence type="ECO:0000259" key="17">
    <source>
        <dbReference type="Pfam" id="PF00593"/>
    </source>
</evidence>
<organism evidence="19 20">
    <name type="scientific">Pedobacter segetis</name>
    <dbReference type="NCBI Taxonomy" id="2793069"/>
    <lineage>
        <taxon>Bacteria</taxon>
        <taxon>Pseudomonadati</taxon>
        <taxon>Bacteroidota</taxon>
        <taxon>Sphingobacteriia</taxon>
        <taxon>Sphingobacteriales</taxon>
        <taxon>Sphingobacteriaceae</taxon>
        <taxon>Pedobacter</taxon>
    </lineage>
</organism>
<name>A0ABS1BGJ9_9SPHI</name>
<evidence type="ECO:0000259" key="18">
    <source>
        <dbReference type="Pfam" id="PF07715"/>
    </source>
</evidence>
<evidence type="ECO:0000313" key="19">
    <source>
        <dbReference type="EMBL" id="MBK0381995.1"/>
    </source>
</evidence>
<dbReference type="Pfam" id="PF00593">
    <property type="entry name" value="TonB_dep_Rec_b-barrel"/>
    <property type="match status" value="1"/>
</dbReference>
<keyword evidence="11 14" id="KW-0472">Membrane</keyword>
<evidence type="ECO:0000256" key="15">
    <source>
        <dbReference type="RuleBase" id="RU003357"/>
    </source>
</evidence>
<comment type="similarity">
    <text evidence="2 14 15">Belongs to the TonB-dependent receptor family.</text>
</comment>
<evidence type="ECO:0000256" key="5">
    <source>
        <dbReference type="ARBA" id="ARBA00022496"/>
    </source>
</evidence>
<dbReference type="PROSITE" id="PS52016">
    <property type="entry name" value="TONB_DEPENDENT_REC_3"/>
    <property type="match status" value="1"/>
</dbReference>
<dbReference type="SUPFAM" id="SSF56935">
    <property type="entry name" value="Porins"/>
    <property type="match status" value="1"/>
</dbReference>
<dbReference type="Pfam" id="PF13715">
    <property type="entry name" value="CarbopepD_reg_2"/>
    <property type="match status" value="1"/>
</dbReference>
<keyword evidence="7 16" id="KW-0732">Signal</keyword>
<dbReference type="Gene3D" id="2.170.130.10">
    <property type="entry name" value="TonB-dependent receptor, plug domain"/>
    <property type="match status" value="1"/>
</dbReference>
<dbReference type="InterPro" id="IPR036942">
    <property type="entry name" value="Beta-barrel_TonB_sf"/>
</dbReference>
<keyword evidence="10 15" id="KW-0798">TonB box</keyword>
<dbReference type="NCBIfam" id="TIGR01783">
    <property type="entry name" value="TonB-siderophor"/>
    <property type="match status" value="1"/>
</dbReference>
<dbReference type="InterPro" id="IPR008969">
    <property type="entry name" value="CarboxyPept-like_regulatory"/>
</dbReference>
<dbReference type="InterPro" id="IPR010105">
    <property type="entry name" value="TonB_sidphr_rcpt"/>
</dbReference>
<feature type="domain" description="TonB-dependent receptor plug" evidence="18">
    <location>
        <begin position="140"/>
        <end position="236"/>
    </location>
</feature>
<dbReference type="Gene3D" id="2.60.40.1120">
    <property type="entry name" value="Carboxypeptidase-like, regulatory domain"/>
    <property type="match status" value="1"/>
</dbReference>
<evidence type="ECO:0000313" key="20">
    <source>
        <dbReference type="Proteomes" id="UP000660024"/>
    </source>
</evidence>
<keyword evidence="20" id="KW-1185">Reference proteome</keyword>
<evidence type="ECO:0000256" key="1">
    <source>
        <dbReference type="ARBA" id="ARBA00004571"/>
    </source>
</evidence>
<evidence type="ECO:0000256" key="11">
    <source>
        <dbReference type="ARBA" id="ARBA00023136"/>
    </source>
</evidence>
<keyword evidence="5" id="KW-0410">Iron transport</keyword>
<evidence type="ECO:0000256" key="8">
    <source>
        <dbReference type="ARBA" id="ARBA00023004"/>
    </source>
</evidence>
<dbReference type="SUPFAM" id="SSF49464">
    <property type="entry name" value="Carboxypeptidase regulatory domain-like"/>
    <property type="match status" value="1"/>
</dbReference>
<dbReference type="EMBL" id="JAEHFY010000004">
    <property type="protein sequence ID" value="MBK0381995.1"/>
    <property type="molecule type" value="Genomic_DNA"/>
</dbReference>